<accession>A0A2R6AX53</accession>
<dbReference type="InterPro" id="IPR001763">
    <property type="entry name" value="Rhodanese-like_dom"/>
</dbReference>
<dbReference type="SMART" id="SM00849">
    <property type="entry name" value="Lactamase_B"/>
    <property type="match status" value="1"/>
</dbReference>
<dbReference type="PANTHER" id="PTHR43084">
    <property type="entry name" value="PERSULFIDE DIOXYGENASE ETHE1"/>
    <property type="match status" value="1"/>
</dbReference>
<comment type="caution">
    <text evidence="2">The sequence shown here is derived from an EMBL/GenBank/DDBJ whole genome shotgun (WGS) entry which is preliminary data.</text>
</comment>
<dbReference type="Gene3D" id="3.40.250.10">
    <property type="entry name" value="Rhodanese-like domain"/>
    <property type="match status" value="1"/>
</dbReference>
<dbReference type="GO" id="GO:0006749">
    <property type="term" value="P:glutathione metabolic process"/>
    <property type="evidence" value="ECO:0007669"/>
    <property type="project" value="TreeGrafter"/>
</dbReference>
<dbReference type="SUPFAM" id="SSF56281">
    <property type="entry name" value="Metallo-hydrolase/oxidoreductase"/>
    <property type="match status" value="1"/>
</dbReference>
<dbReference type="Proteomes" id="UP000240490">
    <property type="component" value="Unassembled WGS sequence"/>
</dbReference>
<dbReference type="GO" id="GO:0050313">
    <property type="term" value="F:sulfur dioxygenase activity"/>
    <property type="evidence" value="ECO:0007669"/>
    <property type="project" value="TreeGrafter"/>
</dbReference>
<dbReference type="InterPro" id="IPR036873">
    <property type="entry name" value="Rhodanese-like_dom_sf"/>
</dbReference>
<dbReference type="PANTHER" id="PTHR43084:SF7">
    <property type="entry name" value="BETA-LACTAMASE DOMAIN PROTEIN"/>
    <property type="match status" value="1"/>
</dbReference>
<reference evidence="2 3" key="1">
    <citation type="submission" date="2017-04" db="EMBL/GenBank/DDBJ databases">
        <title>Novel microbial lineages endemic to geothermal iron-oxide mats fill important gaps in the evolutionary history of Archaea.</title>
        <authorList>
            <person name="Jay Z.J."/>
            <person name="Beam J.P."/>
            <person name="Dlakic M."/>
            <person name="Rusch D.B."/>
            <person name="Kozubal M.A."/>
            <person name="Inskeep W.P."/>
        </authorList>
    </citation>
    <scope>NUCLEOTIDE SEQUENCE [LARGE SCALE GENOMIC DNA]</scope>
    <source>
        <strain evidence="2">ECH_B_SAG-M15</strain>
    </source>
</reference>
<dbReference type="InterPro" id="IPR036866">
    <property type="entry name" value="RibonucZ/Hydroxyglut_hydro"/>
</dbReference>
<dbReference type="Gene3D" id="3.60.15.10">
    <property type="entry name" value="Ribonuclease Z/Hydroxyacylglutathione hydrolase-like"/>
    <property type="match status" value="1"/>
</dbReference>
<dbReference type="PROSITE" id="PS50206">
    <property type="entry name" value="RHODANESE_3"/>
    <property type="match status" value="1"/>
</dbReference>
<dbReference type="GO" id="GO:0070813">
    <property type="term" value="P:hydrogen sulfide metabolic process"/>
    <property type="evidence" value="ECO:0007669"/>
    <property type="project" value="TreeGrafter"/>
</dbReference>
<sequence length="385" mass="43028">MLSIEEPLEVGPETLKHKIDSGEEFVLLDVRTPWEYDAWSINYAGVEPLLLPVQDLFSQPEAVFERIPLNKEVLIVCAHGNRSLFAAQILTSLGYRAKSVRGGMNILNALCDTAEIHIDSELLILQIRRIVKGCVGYILASRETGEAAIVDPQHLAHTSCLEETKRLGLRVVAVVETHRPLDHISGGHKLSETLKAPLYTFSTLQPAPNPETIRLGSYTLQPVTLNQHLNYTILVLSKPGSKTPTAVFTGDLLFTDGYARPDTLGAANLEEQAKALYQLYDWLFENIPADTVVLPSHCTPQNIRKGNPIQATLGEIKSRLWSPKPRPDELLDFLLKHLPQKPANHELIAQINTNPQKYLPIADERQLRDIESGQNNMIIRKHRPP</sequence>
<gene>
    <name evidence="2" type="ORF">B9Q08_03710</name>
</gene>
<evidence type="ECO:0000259" key="1">
    <source>
        <dbReference type="PROSITE" id="PS50206"/>
    </source>
</evidence>
<name>A0A2R6AX53_9ARCH</name>
<dbReference type="Pfam" id="PF00581">
    <property type="entry name" value="Rhodanese"/>
    <property type="match status" value="1"/>
</dbReference>
<dbReference type="SMART" id="SM00450">
    <property type="entry name" value="RHOD"/>
    <property type="match status" value="1"/>
</dbReference>
<protein>
    <recommendedName>
        <fullName evidence="1">Rhodanese domain-containing protein</fullName>
    </recommendedName>
</protein>
<dbReference type="SUPFAM" id="SSF52821">
    <property type="entry name" value="Rhodanese/Cell cycle control phosphatase"/>
    <property type="match status" value="1"/>
</dbReference>
<dbReference type="AlphaFoldDB" id="A0A2R6AX53"/>
<dbReference type="InterPro" id="IPR051682">
    <property type="entry name" value="Mito_Persulfide_Diox"/>
</dbReference>
<proteinExistence type="predicted"/>
<organism evidence="2 3">
    <name type="scientific">Candidatus Marsarchaeota G2 archaeon ECH_B_SAG-M15</name>
    <dbReference type="NCBI Taxonomy" id="1978162"/>
    <lineage>
        <taxon>Archaea</taxon>
        <taxon>Candidatus Marsarchaeota</taxon>
        <taxon>Candidatus Marsarchaeota group 2</taxon>
    </lineage>
</organism>
<evidence type="ECO:0000313" key="3">
    <source>
        <dbReference type="Proteomes" id="UP000240490"/>
    </source>
</evidence>
<dbReference type="InterPro" id="IPR001279">
    <property type="entry name" value="Metallo-B-lactamas"/>
</dbReference>
<feature type="domain" description="Rhodanese" evidence="1">
    <location>
        <begin position="21"/>
        <end position="116"/>
    </location>
</feature>
<evidence type="ECO:0000313" key="2">
    <source>
        <dbReference type="EMBL" id="PSN90946.1"/>
    </source>
</evidence>
<dbReference type="EMBL" id="NEXJ01000063">
    <property type="protein sequence ID" value="PSN90946.1"/>
    <property type="molecule type" value="Genomic_DNA"/>
</dbReference>